<feature type="compositionally biased region" description="Polar residues" evidence="1">
    <location>
        <begin position="1"/>
        <end position="14"/>
    </location>
</feature>
<evidence type="ECO:0000313" key="2">
    <source>
        <dbReference type="EMBL" id="KAF7784895.1"/>
    </source>
</evidence>
<accession>A0A8H7FC46</accession>
<dbReference type="AlphaFoldDB" id="A0A8H7FC46"/>
<sequence>MPTTFPSTRLTATSPPNPLFPAKKSILKKKKRPTEEERFAIGQAKRLLKRGKRSQKWEIRYQLVLSAVRSTIAILQNFGLSCAAFGSLACKLYGEFRFPEDVNLLVLQPPQQGYPNSSILSHTVEEIKKLIIDADPVHYYFKTPGDLFYREEGYRTDCRVDIVLPGTMHLPSLLPPEPSGGATTANADTSDGAASATGRQIITISGIPIIPFYLLLLHKLQAWSDRYSSNELSKRRKSSQDKVDVKRLLNMWEHIEPLRLTQPWTNKVLFSEEFQELTKERVRKYCSAFRKKAVCETWKSLGFEVDNFRI</sequence>
<reference evidence="2 3" key="1">
    <citation type="journal article" name="Sci. Rep.">
        <title>Telomere-to-telomere assembled and centromere annotated genomes of the two main subspecies of the button mushroom Agaricus bisporus reveal especially polymorphic chromosome ends.</title>
        <authorList>
            <person name="Sonnenberg A.S.M."/>
            <person name="Sedaghat-Telgerd N."/>
            <person name="Lavrijssen B."/>
            <person name="Ohm R.A."/>
            <person name="Hendrickx P.M."/>
            <person name="Scholtmeijer K."/>
            <person name="Baars J.J.P."/>
            <person name="van Peer A."/>
        </authorList>
    </citation>
    <scope>NUCLEOTIDE SEQUENCE [LARGE SCALE GENOMIC DNA]</scope>
    <source>
        <strain evidence="2 3">H119_p4</strain>
    </source>
</reference>
<evidence type="ECO:0000313" key="3">
    <source>
        <dbReference type="Proteomes" id="UP000629468"/>
    </source>
</evidence>
<name>A0A8H7FC46_AGABI</name>
<dbReference type="EMBL" id="JABXXO010000001">
    <property type="protein sequence ID" value="KAF7784895.1"/>
    <property type="molecule type" value="Genomic_DNA"/>
</dbReference>
<organism evidence="2 3">
    <name type="scientific">Agaricus bisporus var. burnettii</name>
    <dbReference type="NCBI Taxonomy" id="192524"/>
    <lineage>
        <taxon>Eukaryota</taxon>
        <taxon>Fungi</taxon>
        <taxon>Dikarya</taxon>
        <taxon>Basidiomycota</taxon>
        <taxon>Agaricomycotina</taxon>
        <taxon>Agaricomycetes</taxon>
        <taxon>Agaricomycetidae</taxon>
        <taxon>Agaricales</taxon>
        <taxon>Agaricineae</taxon>
        <taxon>Agaricaceae</taxon>
        <taxon>Agaricus</taxon>
    </lineage>
</organism>
<feature type="region of interest" description="Disordered" evidence="1">
    <location>
        <begin position="1"/>
        <end position="22"/>
    </location>
</feature>
<proteinExistence type="predicted"/>
<dbReference type="Proteomes" id="UP000629468">
    <property type="component" value="Unassembled WGS sequence"/>
</dbReference>
<protein>
    <submittedName>
        <fullName evidence="2">Uncharacterized protein</fullName>
    </submittedName>
</protein>
<evidence type="ECO:0000256" key="1">
    <source>
        <dbReference type="SAM" id="MobiDB-lite"/>
    </source>
</evidence>
<comment type="caution">
    <text evidence="2">The sequence shown here is derived from an EMBL/GenBank/DDBJ whole genome shotgun (WGS) entry which is preliminary data.</text>
</comment>
<gene>
    <name evidence="2" type="ORF">Agabi119p4_1060</name>
</gene>